<feature type="region of interest" description="Disordered" evidence="1">
    <location>
        <begin position="1"/>
        <end position="22"/>
    </location>
</feature>
<comment type="caution">
    <text evidence="2">The sequence shown here is derived from an EMBL/GenBank/DDBJ whole genome shotgun (WGS) entry which is preliminary data.</text>
</comment>
<dbReference type="EMBL" id="REGN01010496">
    <property type="protein sequence ID" value="RMZ98902.1"/>
    <property type="molecule type" value="Genomic_DNA"/>
</dbReference>
<protein>
    <submittedName>
        <fullName evidence="2">Uncharacterized protein</fullName>
    </submittedName>
</protein>
<keyword evidence="3" id="KW-1185">Reference proteome</keyword>
<reference evidence="2 3" key="1">
    <citation type="journal article" date="2018" name="Sci. Rep.">
        <title>Genomic signatures of local adaptation to the degree of environmental predictability in rotifers.</title>
        <authorList>
            <person name="Franch-Gras L."/>
            <person name="Hahn C."/>
            <person name="Garcia-Roger E.M."/>
            <person name="Carmona M.J."/>
            <person name="Serra M."/>
            <person name="Gomez A."/>
        </authorList>
    </citation>
    <scope>NUCLEOTIDE SEQUENCE [LARGE SCALE GENOMIC DNA]</scope>
    <source>
        <strain evidence="2">HYR1</strain>
    </source>
</reference>
<organism evidence="2 3">
    <name type="scientific">Brachionus plicatilis</name>
    <name type="common">Marine rotifer</name>
    <name type="synonym">Brachionus muelleri</name>
    <dbReference type="NCBI Taxonomy" id="10195"/>
    <lineage>
        <taxon>Eukaryota</taxon>
        <taxon>Metazoa</taxon>
        <taxon>Spiralia</taxon>
        <taxon>Gnathifera</taxon>
        <taxon>Rotifera</taxon>
        <taxon>Eurotatoria</taxon>
        <taxon>Monogononta</taxon>
        <taxon>Pseudotrocha</taxon>
        <taxon>Ploima</taxon>
        <taxon>Brachionidae</taxon>
        <taxon>Brachionus</taxon>
    </lineage>
</organism>
<accession>A0A3M7PIL9</accession>
<gene>
    <name evidence="2" type="ORF">BpHYR1_047846</name>
</gene>
<name>A0A3M7PIL9_BRAPC</name>
<proteinExistence type="predicted"/>
<evidence type="ECO:0000256" key="1">
    <source>
        <dbReference type="SAM" id="MobiDB-lite"/>
    </source>
</evidence>
<dbReference type="AlphaFoldDB" id="A0A3M7PIL9"/>
<dbReference type="Proteomes" id="UP000276133">
    <property type="component" value="Unassembled WGS sequence"/>
</dbReference>
<evidence type="ECO:0000313" key="3">
    <source>
        <dbReference type="Proteomes" id="UP000276133"/>
    </source>
</evidence>
<evidence type="ECO:0000313" key="2">
    <source>
        <dbReference type="EMBL" id="RMZ98902.1"/>
    </source>
</evidence>
<sequence>MQKNLTHTIDNDTKEKNFNSPMDHSSRLERLIFMPLARNKDLSFCSKTHILVLLLKNTADRFSYMIKSKILLGFCGIKTFGLSSVIWKENIQKFILKK</sequence>